<feature type="compositionally biased region" description="Low complexity" evidence="1">
    <location>
        <begin position="212"/>
        <end position="226"/>
    </location>
</feature>
<feature type="region of interest" description="Disordered" evidence="1">
    <location>
        <begin position="182"/>
        <end position="310"/>
    </location>
</feature>
<proteinExistence type="predicted"/>
<reference evidence="3 4" key="1">
    <citation type="submission" date="2019-02" db="EMBL/GenBank/DDBJ databases">
        <title>Deep-cultivation of Planctomycetes and their phenomic and genomic characterization uncovers novel biology.</title>
        <authorList>
            <person name="Wiegand S."/>
            <person name="Jogler M."/>
            <person name="Boedeker C."/>
            <person name="Pinto D."/>
            <person name="Vollmers J."/>
            <person name="Rivas-Marin E."/>
            <person name="Kohn T."/>
            <person name="Peeters S.H."/>
            <person name="Heuer A."/>
            <person name="Rast P."/>
            <person name="Oberbeckmann S."/>
            <person name="Bunk B."/>
            <person name="Jeske O."/>
            <person name="Meyerdierks A."/>
            <person name="Storesund J.E."/>
            <person name="Kallscheuer N."/>
            <person name="Luecker S."/>
            <person name="Lage O.M."/>
            <person name="Pohl T."/>
            <person name="Merkel B.J."/>
            <person name="Hornburger P."/>
            <person name="Mueller R.-W."/>
            <person name="Bruemmer F."/>
            <person name="Labrenz M."/>
            <person name="Spormann A.M."/>
            <person name="Op den Camp H."/>
            <person name="Overmann J."/>
            <person name="Amann R."/>
            <person name="Jetten M.S.M."/>
            <person name="Mascher T."/>
            <person name="Medema M.H."/>
            <person name="Devos D.P."/>
            <person name="Kaster A.-K."/>
            <person name="Ovreas L."/>
            <person name="Rohde M."/>
            <person name="Galperin M.Y."/>
            <person name="Jogler C."/>
        </authorList>
    </citation>
    <scope>NUCLEOTIDE SEQUENCE [LARGE SCALE GENOMIC DNA]</scope>
    <source>
        <strain evidence="3 4">Q31a</strain>
    </source>
</reference>
<organism evidence="3 4">
    <name type="scientific">Aureliella helgolandensis</name>
    <dbReference type="NCBI Taxonomy" id="2527968"/>
    <lineage>
        <taxon>Bacteria</taxon>
        <taxon>Pseudomonadati</taxon>
        <taxon>Planctomycetota</taxon>
        <taxon>Planctomycetia</taxon>
        <taxon>Pirellulales</taxon>
        <taxon>Pirellulaceae</taxon>
        <taxon>Aureliella</taxon>
    </lineage>
</organism>
<dbReference type="Proteomes" id="UP000318017">
    <property type="component" value="Chromosome"/>
</dbReference>
<evidence type="ECO:0000256" key="2">
    <source>
        <dbReference type="SAM" id="Phobius"/>
    </source>
</evidence>
<keyword evidence="4" id="KW-1185">Reference proteome</keyword>
<name>A0A518G338_9BACT</name>
<protein>
    <submittedName>
        <fullName evidence="3">Uncharacterized protein</fullName>
    </submittedName>
</protein>
<gene>
    <name evidence="3" type="ORF">Q31a_13060</name>
</gene>
<keyword evidence="2" id="KW-0812">Transmembrane</keyword>
<keyword evidence="2" id="KW-0472">Membrane</keyword>
<feature type="region of interest" description="Disordered" evidence="1">
    <location>
        <begin position="93"/>
        <end position="142"/>
    </location>
</feature>
<dbReference type="AlphaFoldDB" id="A0A518G338"/>
<feature type="compositionally biased region" description="Basic and acidic residues" evidence="1">
    <location>
        <begin position="121"/>
        <end position="132"/>
    </location>
</feature>
<dbReference type="KEGG" id="ahel:Q31a_13060"/>
<dbReference type="EMBL" id="CP036298">
    <property type="protein sequence ID" value="QDV23013.1"/>
    <property type="molecule type" value="Genomic_DNA"/>
</dbReference>
<dbReference type="OrthoDB" id="208996at2"/>
<evidence type="ECO:0000313" key="4">
    <source>
        <dbReference type="Proteomes" id="UP000318017"/>
    </source>
</evidence>
<dbReference type="Gene3D" id="2.20.28.160">
    <property type="match status" value="1"/>
</dbReference>
<feature type="compositionally biased region" description="Polar residues" evidence="1">
    <location>
        <begin position="298"/>
        <end position="310"/>
    </location>
</feature>
<sequence>MEPFTIQCTTCQSRIRVRSASMVGQVVNCPKCQSMLMIVAPDAIDQSDQPGHQVDSMAMTKETLPDRVVDSGEMTRGVDDEYRLAALEDAELPAGPSDLTKDATGSLRSGAGSDAPPVHGEAGRDSAWESKEALVPTEEWTSPQSAKSRLYLMIGFLGVGGILLAAIGFFAFLNWYTKPSGGDAVAGGSKPPAADLSAPVDGGNPTAPSGLDVDSPSADSTPPDSADSVDESDVPEAPGRGDQVSAAESDGAVVGVPPEQSAEASTDVPPAQTTELPSSDTPDSDMPANALPAEATDGANSENDASSTESLPKQLRDFAPFLDFSIQPTLPDEGVVPSAPPVTAEDLGLKPELTYEPIPPIDYQAHSQTLLPGVILGDPRATKKPQLWQIVNLWTQISGVPTVIDLASLAASNIDRNQSVTVPPQKQATIRQVAETLAQRIGTVPHSRENRYLELQAPPEAMAELLPPKLPIGDLVAESQHPWLIETLGVLFPVAGEAWSIQNNELSFDSQQVSLEQWFAVVQWLETWRSVRGLPTAVPEFNHRDQIVTHFVNPASLPKLSATSTVVTPQTRPVGQVLTRVCAELEIACWIDWANVGSVGVGPQASVSVVTHGRTLPRILANIQEQFPVAVACLDEQSLWITSPAAYREQTQLYVIPSAGRTPDQWQLQLRELTPADAQGIGAIQIVPSWDNEFLFVRCCRPLLR</sequence>
<dbReference type="RefSeq" id="WP_145075460.1">
    <property type="nucleotide sequence ID" value="NZ_CP036298.1"/>
</dbReference>
<evidence type="ECO:0000256" key="1">
    <source>
        <dbReference type="SAM" id="MobiDB-lite"/>
    </source>
</evidence>
<feature type="transmembrane region" description="Helical" evidence="2">
    <location>
        <begin position="150"/>
        <end position="176"/>
    </location>
</feature>
<feature type="compositionally biased region" description="Polar residues" evidence="1">
    <location>
        <begin position="271"/>
        <end position="281"/>
    </location>
</feature>
<keyword evidence="2" id="KW-1133">Transmembrane helix</keyword>
<evidence type="ECO:0000313" key="3">
    <source>
        <dbReference type="EMBL" id="QDV23013.1"/>
    </source>
</evidence>
<accession>A0A518G338</accession>